<organism evidence="2 3">
    <name type="scientific">Cystobacter fuscus (strain ATCC 25194 / DSM 2262 / NBRC 100088 / M29)</name>
    <dbReference type="NCBI Taxonomy" id="1242864"/>
    <lineage>
        <taxon>Bacteria</taxon>
        <taxon>Pseudomonadati</taxon>
        <taxon>Myxococcota</taxon>
        <taxon>Myxococcia</taxon>
        <taxon>Myxococcales</taxon>
        <taxon>Cystobacterineae</taxon>
        <taxon>Archangiaceae</taxon>
        <taxon>Cystobacter</taxon>
    </lineage>
</organism>
<evidence type="ECO:0000313" key="2">
    <source>
        <dbReference type="EMBL" id="EPX61118.1"/>
    </source>
</evidence>
<reference evidence="2" key="1">
    <citation type="submission" date="2013-05" db="EMBL/GenBank/DDBJ databases">
        <title>Genome assembly of Cystobacter fuscus DSM 2262.</title>
        <authorList>
            <person name="Sharma G."/>
            <person name="Khatri I."/>
            <person name="Kaur C."/>
            <person name="Mayilraj S."/>
            <person name="Subramanian S."/>
        </authorList>
    </citation>
    <scope>NUCLEOTIDE SEQUENCE [LARGE SCALE GENOMIC DNA]</scope>
    <source>
        <strain evidence="2">DSM 2262</strain>
    </source>
</reference>
<dbReference type="EMBL" id="ANAH02000010">
    <property type="protein sequence ID" value="EPX61118.1"/>
    <property type="molecule type" value="Genomic_DNA"/>
</dbReference>
<keyword evidence="3" id="KW-1185">Reference proteome</keyword>
<proteinExistence type="predicted"/>
<comment type="caution">
    <text evidence="2">The sequence shown here is derived from an EMBL/GenBank/DDBJ whole genome shotgun (WGS) entry which is preliminary data.</text>
</comment>
<dbReference type="AlphaFoldDB" id="S9QWU7"/>
<evidence type="ECO:0000313" key="3">
    <source>
        <dbReference type="Proteomes" id="UP000011682"/>
    </source>
</evidence>
<sequence length="43" mass="4292">MNGRAAEACAAGDSDTDAPRSVAHPHTPTASKQKMGSLMGPAP</sequence>
<name>S9QWU7_CYSF2</name>
<gene>
    <name evidence="2" type="ORF">D187_000901</name>
</gene>
<feature type="region of interest" description="Disordered" evidence="1">
    <location>
        <begin position="1"/>
        <end position="43"/>
    </location>
</feature>
<dbReference type="Proteomes" id="UP000011682">
    <property type="component" value="Unassembled WGS sequence"/>
</dbReference>
<evidence type="ECO:0000256" key="1">
    <source>
        <dbReference type="SAM" id="MobiDB-lite"/>
    </source>
</evidence>
<accession>S9QWU7</accession>
<protein>
    <submittedName>
        <fullName evidence="2">Uncharacterized protein</fullName>
    </submittedName>
</protein>